<dbReference type="OrthoDB" id="5137852at2759"/>
<keyword evidence="2" id="KW-1185">Reference proteome</keyword>
<proteinExistence type="predicted"/>
<accession>A0A9N9VKW2</accession>
<dbReference type="Proteomes" id="UP000696573">
    <property type="component" value="Unassembled WGS sequence"/>
</dbReference>
<dbReference type="EMBL" id="CABFNQ020000726">
    <property type="protein sequence ID" value="CAH0027018.1"/>
    <property type="molecule type" value="Genomic_DNA"/>
</dbReference>
<protein>
    <submittedName>
        <fullName evidence="1">Uncharacterized protein</fullName>
    </submittedName>
</protein>
<evidence type="ECO:0000313" key="2">
    <source>
        <dbReference type="Proteomes" id="UP000696573"/>
    </source>
</evidence>
<dbReference type="AlphaFoldDB" id="A0A9N9VKW2"/>
<evidence type="ECO:0000313" key="1">
    <source>
        <dbReference type="EMBL" id="CAH0027018.1"/>
    </source>
</evidence>
<reference evidence="1" key="1">
    <citation type="submission" date="2021-10" db="EMBL/GenBank/DDBJ databases">
        <authorList>
            <person name="Piombo E."/>
        </authorList>
    </citation>
    <scope>NUCLEOTIDE SEQUENCE</scope>
</reference>
<name>A0A9N9VKW2_9HYPO</name>
<sequence length="522" mass="60177">MFLPQEVIDNIVFSLLITVYQFEDRAASTQWIDGRVFRTSTCRDKLGIGHRTAFDLEAVCNIRLVSLAWYYSATKLLERHLSWHLNLDSDYSLAKVRHLCVDEVGVGRLLPTRNIVRRLRILPIKTSIAPDRIKYEKIEGRPTEEELLQWPKDGAAAYRRFARFCISDVSGEEARKRSIAMMAVYDMFHCFLKSLVHIESFDIAFPQAHVNVDDQCAESYNFDVIRGLSREFEYGLRKEAFACLQDLRVSLPGTYNVKAYLSGMSQAARDKLKNLFIGITDATGAAGCHEYSRSPWNRTEDLDGTVHDSRGTVLKIPPSRLQLYKPNRHYQDHVWEFISSCHNLTSLGVRATHYLDLRNLTRESYSRLNGLKELYLSRVYVDKESILKLLLPKEWDHTTPASLGNLTLEDVKMHLDGGTWCQVMQFLWDHCADLNYVSLLRLSYFCEHPRAWPRGYAYRVPAGTIATRNEEDIDSVRRIVERFLQREGGILTCPDVYLHMAIGLGYDEYNCEWGKLFEEGSA</sequence>
<comment type="caution">
    <text evidence="1">The sequence shown here is derived from an EMBL/GenBank/DDBJ whole genome shotgun (WGS) entry which is preliminary data.</text>
</comment>
<organism evidence="1 2">
    <name type="scientific">Clonostachys rhizophaga</name>
    <dbReference type="NCBI Taxonomy" id="160324"/>
    <lineage>
        <taxon>Eukaryota</taxon>
        <taxon>Fungi</taxon>
        <taxon>Dikarya</taxon>
        <taxon>Ascomycota</taxon>
        <taxon>Pezizomycotina</taxon>
        <taxon>Sordariomycetes</taxon>
        <taxon>Hypocreomycetidae</taxon>
        <taxon>Hypocreales</taxon>
        <taxon>Bionectriaceae</taxon>
        <taxon>Clonostachys</taxon>
    </lineage>
</organism>
<gene>
    <name evidence="1" type="ORF">CRHIZ90672A_00003540</name>
</gene>